<dbReference type="GO" id="GO:0003924">
    <property type="term" value="F:GTPase activity"/>
    <property type="evidence" value="ECO:0007669"/>
    <property type="project" value="InterPro"/>
</dbReference>
<dbReference type="InterPro" id="IPR000795">
    <property type="entry name" value="T_Tr_GTP-bd_dom"/>
</dbReference>
<reference evidence="2 3" key="1">
    <citation type="submission" date="2020-04" db="EMBL/GenBank/DDBJ databases">
        <title>Advantages and limits of metagenomic assembly and binning of a giant virus.</title>
        <authorList>
            <person name="Schulz F."/>
            <person name="Andreani J."/>
            <person name="Francis R."/>
            <person name="Boudjemaa H."/>
            <person name="Bou Khalil J.Y."/>
            <person name="Lee J."/>
            <person name="La Scola B."/>
            <person name="Woyke T."/>
        </authorList>
    </citation>
    <scope>NUCLEOTIDE SEQUENCE [LARGE SCALE GENOMIC DNA]</scope>
    <source>
        <strain evidence="2 3">FV1/VV64</strain>
    </source>
</reference>
<name>A0A7D3UP23_9VIRU</name>
<evidence type="ECO:0000313" key="3">
    <source>
        <dbReference type="Proteomes" id="UP001162001"/>
    </source>
</evidence>
<dbReference type="InterPro" id="IPR027417">
    <property type="entry name" value="P-loop_NTPase"/>
</dbReference>
<dbReference type="PANTHER" id="PTHR43721:SF9">
    <property type="entry name" value="GTP-BINDING PROTEIN 1"/>
    <property type="match status" value="1"/>
</dbReference>
<dbReference type="Gene3D" id="2.40.30.10">
    <property type="entry name" value="Translation factors"/>
    <property type="match status" value="1"/>
</dbReference>
<dbReference type="InterPro" id="IPR050055">
    <property type="entry name" value="EF-Tu_GTPase"/>
</dbReference>
<evidence type="ECO:0000259" key="1">
    <source>
        <dbReference type="Pfam" id="PF00009"/>
    </source>
</evidence>
<dbReference type="Proteomes" id="UP001162001">
    <property type="component" value="Segment"/>
</dbReference>
<dbReference type="GO" id="GO:0005525">
    <property type="term" value="F:GTP binding"/>
    <property type="evidence" value="ECO:0007669"/>
    <property type="project" value="InterPro"/>
</dbReference>
<dbReference type="InterPro" id="IPR009000">
    <property type="entry name" value="Transl_B-barrel_sf"/>
</dbReference>
<keyword evidence="3" id="KW-1185">Reference proteome</keyword>
<sequence>MNEIYSLPPEIEEGNIEYKRQIDGLTPDKIVKFKTQMLWRMNEGRRRTGIEEAVYYIGIDDNGSISGVPIESINESIVNFSGIVKLCNAEIHTTQIHHTEKGIFAIVKIRKLEDYLIEDEIKVGLLGGTNNGKTTFLGILTYDILDDGDGGARSNIFRHNHEKVNGNTSSIKYEIMGYSNEKCINYNSGFISSWEYIVKNSKKIINFIDLPGNSKYIRTTLFGLMAHRPDYILMFISLENIYDETNKIFKMEEDTKQYIDLCSKLNIPFAIILTKKDMIDDKIFPMIIEQVKINIQYETKIIKSKSDIQSINIKSIPLIPISNITGENIELVKELLKTINMSTYEISENKHTSEFMINDVMFIPDVGMVVTGILNEGRIKVGNKLLIGPINKTFYNTEILSLHKKQIPSKYIYKGEIGSIVIKIDNKIDIDKHLVIFSNDQLINFHNKFEIMIAKENYIELKKELQLMIMCRNVYDSIIIENIVEKDNNVILSVKFHNNNIHFVKSNDYVCIRYNNNIIVGNIIV</sequence>
<dbReference type="Pfam" id="PF00009">
    <property type="entry name" value="GTP_EFTU"/>
    <property type="match status" value="1"/>
</dbReference>
<accession>A0A7D3UP23</accession>
<dbReference type="EMBL" id="MT418680">
    <property type="protein sequence ID" value="QKF93748.1"/>
    <property type="molecule type" value="Genomic_DNA"/>
</dbReference>
<dbReference type="Gene3D" id="3.40.50.300">
    <property type="entry name" value="P-loop containing nucleotide triphosphate hydrolases"/>
    <property type="match status" value="1"/>
</dbReference>
<feature type="domain" description="Tr-type G" evidence="1">
    <location>
        <begin position="121"/>
        <end position="337"/>
    </location>
</feature>
<organism evidence="2 3">
    <name type="scientific">Fadolivirus FV1/VV64</name>
    <dbReference type="NCBI Taxonomy" id="3070911"/>
    <lineage>
        <taxon>Viruses</taxon>
        <taxon>Varidnaviria</taxon>
        <taxon>Bamfordvirae</taxon>
        <taxon>Nucleocytoviricota</taxon>
        <taxon>Megaviricetes</taxon>
        <taxon>Imitervirales</taxon>
        <taxon>Mimiviridae</taxon>
        <taxon>Klosneuvirinae</taxon>
        <taxon>Fadolivirus</taxon>
        <taxon>Fadolivirus algeromassiliense</taxon>
    </lineage>
</organism>
<dbReference type="PANTHER" id="PTHR43721">
    <property type="entry name" value="ELONGATION FACTOR TU-RELATED"/>
    <property type="match status" value="1"/>
</dbReference>
<evidence type="ECO:0000313" key="2">
    <source>
        <dbReference type="EMBL" id="QKF93748.1"/>
    </source>
</evidence>
<dbReference type="SUPFAM" id="SSF50447">
    <property type="entry name" value="Translation proteins"/>
    <property type="match status" value="1"/>
</dbReference>
<dbReference type="SUPFAM" id="SSF52540">
    <property type="entry name" value="P-loop containing nucleoside triphosphate hydrolases"/>
    <property type="match status" value="1"/>
</dbReference>
<proteinExistence type="predicted"/>
<gene>
    <name evidence="2" type="ORF">Fadolivirus_1_290</name>
</gene>
<protein>
    <submittedName>
        <fullName evidence="2">Transcription factor GTP-binding domain protein</fullName>
    </submittedName>
</protein>